<dbReference type="PRINTS" id="PR00143">
    <property type="entry name" value="CITRTSNTHASE"/>
</dbReference>
<evidence type="ECO:0000256" key="3">
    <source>
        <dbReference type="ARBA" id="ARBA00012972"/>
    </source>
</evidence>
<comment type="pathway">
    <text evidence="1">Carbohydrate metabolism; tricarboxylic acid cycle.</text>
</comment>
<keyword evidence="4 5" id="KW-0808">Transferase</keyword>
<dbReference type="PANTHER" id="PTHR11739">
    <property type="entry name" value="CITRATE SYNTHASE"/>
    <property type="match status" value="1"/>
</dbReference>
<evidence type="ECO:0000256" key="5">
    <source>
        <dbReference type="RuleBase" id="RU003406"/>
    </source>
</evidence>
<sequence>MDYIEDVKHQSVEEVIREKMTNREKVMGFGHRVYKTKDPRAEALKAQLMKIKPKPDWVDFTLKVENETVSWLDELKPGRNLYANVEFYAAALMKAIGIPADLFTPIFCSSRIVGWSAHIMEQSRNNTIFRPGAKYKEN</sequence>
<name>A0ABY4HD20_9BACI</name>
<organism evidence="6 7">
    <name type="scientific">Halobacillus amylolyticus</name>
    <dbReference type="NCBI Taxonomy" id="2932259"/>
    <lineage>
        <taxon>Bacteria</taxon>
        <taxon>Bacillati</taxon>
        <taxon>Bacillota</taxon>
        <taxon>Bacilli</taxon>
        <taxon>Bacillales</taxon>
        <taxon>Bacillaceae</taxon>
        <taxon>Halobacillus</taxon>
    </lineage>
</organism>
<accession>A0ABY4HD20</accession>
<gene>
    <name evidence="6" type="ORF">MUO15_03285</name>
</gene>
<evidence type="ECO:0000256" key="2">
    <source>
        <dbReference type="ARBA" id="ARBA00010566"/>
    </source>
</evidence>
<protein>
    <recommendedName>
        <fullName evidence="3">citrate synthase (unknown stereospecificity)</fullName>
        <ecNumber evidence="3">2.3.3.16</ecNumber>
    </recommendedName>
</protein>
<dbReference type="PANTHER" id="PTHR11739:SF4">
    <property type="entry name" value="CITRATE SYNTHASE, PEROXISOMAL"/>
    <property type="match status" value="1"/>
</dbReference>
<dbReference type="InterPro" id="IPR019810">
    <property type="entry name" value="Citrate_synthase_AS"/>
</dbReference>
<dbReference type="EC" id="2.3.3.16" evidence="3"/>
<dbReference type="EMBL" id="CP095075">
    <property type="protein sequence ID" value="UOR12557.1"/>
    <property type="molecule type" value="Genomic_DNA"/>
</dbReference>
<evidence type="ECO:0000256" key="1">
    <source>
        <dbReference type="ARBA" id="ARBA00005163"/>
    </source>
</evidence>
<dbReference type="PROSITE" id="PS00480">
    <property type="entry name" value="CITRATE_SYNTHASE"/>
    <property type="match status" value="1"/>
</dbReference>
<dbReference type="RefSeq" id="WP_245033377.1">
    <property type="nucleotide sequence ID" value="NZ_CP095075.1"/>
</dbReference>
<dbReference type="Proteomes" id="UP000830326">
    <property type="component" value="Chromosome"/>
</dbReference>
<comment type="similarity">
    <text evidence="2 5">Belongs to the citrate synthase family.</text>
</comment>
<dbReference type="Pfam" id="PF00285">
    <property type="entry name" value="Citrate_synt"/>
    <property type="match status" value="1"/>
</dbReference>
<dbReference type="SUPFAM" id="SSF48256">
    <property type="entry name" value="Citrate synthase"/>
    <property type="match status" value="1"/>
</dbReference>
<reference evidence="6" key="1">
    <citation type="submission" date="2022-04" db="EMBL/GenBank/DDBJ databases">
        <title>Halobacillus sp. isolated from saltern.</title>
        <authorList>
            <person name="Won M."/>
            <person name="Lee C.-M."/>
            <person name="Woen H.-Y."/>
            <person name="Kwon S.-W."/>
        </authorList>
    </citation>
    <scope>NUCLEOTIDE SEQUENCE</scope>
    <source>
        <strain evidence="6">SSHM10-5</strain>
    </source>
</reference>
<evidence type="ECO:0000256" key="4">
    <source>
        <dbReference type="ARBA" id="ARBA00022679"/>
    </source>
</evidence>
<dbReference type="InterPro" id="IPR036969">
    <property type="entry name" value="Citrate_synthase_sf"/>
</dbReference>
<dbReference type="InterPro" id="IPR002020">
    <property type="entry name" value="Citrate_synthase"/>
</dbReference>
<evidence type="ECO:0000313" key="6">
    <source>
        <dbReference type="EMBL" id="UOR12557.1"/>
    </source>
</evidence>
<proteinExistence type="inferred from homology"/>
<evidence type="ECO:0000313" key="7">
    <source>
        <dbReference type="Proteomes" id="UP000830326"/>
    </source>
</evidence>
<dbReference type="Gene3D" id="1.10.230.10">
    <property type="entry name" value="Cytochrome P450-Terp, domain 2"/>
    <property type="match status" value="1"/>
</dbReference>
<dbReference type="InterPro" id="IPR016143">
    <property type="entry name" value="Citrate_synth-like_sm_a-sub"/>
</dbReference>
<keyword evidence="7" id="KW-1185">Reference proteome</keyword>